<evidence type="ECO:0000313" key="3">
    <source>
        <dbReference type="Proteomes" id="UP001596036"/>
    </source>
</evidence>
<proteinExistence type="predicted"/>
<dbReference type="Proteomes" id="UP001596036">
    <property type="component" value="Unassembled WGS sequence"/>
</dbReference>
<dbReference type="RefSeq" id="WP_386756054.1">
    <property type="nucleotide sequence ID" value="NZ_JBHSNM010000008.1"/>
</dbReference>
<reference evidence="3" key="1">
    <citation type="journal article" date="2019" name="Int. J. Syst. Evol. Microbiol.">
        <title>The Global Catalogue of Microorganisms (GCM) 10K type strain sequencing project: providing services to taxonomists for standard genome sequencing and annotation.</title>
        <authorList>
            <consortium name="The Broad Institute Genomics Platform"/>
            <consortium name="The Broad Institute Genome Sequencing Center for Infectious Disease"/>
            <person name="Wu L."/>
            <person name="Ma J."/>
        </authorList>
    </citation>
    <scope>NUCLEOTIDE SEQUENCE [LARGE SCALE GENOMIC DNA]</scope>
    <source>
        <strain evidence="3">KACC 11407</strain>
    </source>
</reference>
<evidence type="ECO:0000313" key="2">
    <source>
        <dbReference type="EMBL" id="MFC5571426.1"/>
    </source>
</evidence>
<evidence type="ECO:0000256" key="1">
    <source>
        <dbReference type="SAM" id="MobiDB-lite"/>
    </source>
</evidence>
<protein>
    <recommendedName>
        <fullName evidence="4">Lectin</fullName>
    </recommendedName>
</protein>
<accession>A0ABW0SR32</accession>
<comment type="caution">
    <text evidence="2">The sequence shown here is derived from an EMBL/GenBank/DDBJ whole genome shotgun (WGS) entry which is preliminary data.</text>
</comment>
<feature type="compositionally biased region" description="Pro residues" evidence="1">
    <location>
        <begin position="55"/>
        <end position="68"/>
    </location>
</feature>
<keyword evidence="3" id="KW-1185">Reference proteome</keyword>
<sequence>MRRPFPAVLLAVSVVACSGHEDRSADRDATSAAATAAPDTAADTRADETAVPDAAPAPSPAPSGPMPAPDTIGFAGFGPAKFGATPEEVRMAWGKEMRGAADEPGGCYYLQPEPQGGPVSFMIEGDRFVRVDVDAPAIIAPGGGAVGMTIAQVRARYPGMEEMPHKYEENARYLRVTDPAGGKNLLVFETDGSGTVTGWRIGIAPQVDYVEGCS</sequence>
<name>A0ABW0SR32_9GAMM</name>
<evidence type="ECO:0008006" key="4">
    <source>
        <dbReference type="Google" id="ProtNLM"/>
    </source>
</evidence>
<feature type="region of interest" description="Disordered" evidence="1">
    <location>
        <begin position="19"/>
        <end position="72"/>
    </location>
</feature>
<dbReference type="PROSITE" id="PS51257">
    <property type="entry name" value="PROKAR_LIPOPROTEIN"/>
    <property type="match status" value="1"/>
</dbReference>
<feature type="compositionally biased region" description="Low complexity" evidence="1">
    <location>
        <begin position="30"/>
        <end position="41"/>
    </location>
</feature>
<dbReference type="EMBL" id="JBHSNM010000008">
    <property type="protein sequence ID" value="MFC5571426.1"/>
    <property type="molecule type" value="Genomic_DNA"/>
</dbReference>
<gene>
    <name evidence="2" type="ORF">ACFPN1_15300</name>
</gene>
<feature type="compositionally biased region" description="Basic and acidic residues" evidence="1">
    <location>
        <begin position="19"/>
        <end position="29"/>
    </location>
</feature>
<organism evidence="2 3">
    <name type="scientific">Lysobacter yangpyeongensis</name>
    <dbReference type="NCBI Taxonomy" id="346182"/>
    <lineage>
        <taxon>Bacteria</taxon>
        <taxon>Pseudomonadati</taxon>
        <taxon>Pseudomonadota</taxon>
        <taxon>Gammaproteobacteria</taxon>
        <taxon>Lysobacterales</taxon>
        <taxon>Lysobacteraceae</taxon>
        <taxon>Lysobacter</taxon>
    </lineage>
</organism>